<dbReference type="EMBL" id="LSBJ02000001">
    <property type="protein sequence ID" value="OAQ73406.1"/>
    <property type="molecule type" value="Genomic_DNA"/>
</dbReference>
<reference evidence="1 2" key="1">
    <citation type="journal article" date="2016" name="PLoS Pathog.">
        <title>Biosynthesis of antibiotic leucinostatins in bio-control fungus Purpureocillium lilacinum and their inhibition on phytophthora revealed by genome mining.</title>
        <authorList>
            <person name="Wang G."/>
            <person name="Liu Z."/>
            <person name="Lin R."/>
            <person name="Li E."/>
            <person name="Mao Z."/>
            <person name="Ling J."/>
            <person name="Yang Y."/>
            <person name="Yin W.B."/>
            <person name="Xie B."/>
        </authorList>
    </citation>
    <scope>NUCLEOTIDE SEQUENCE [LARGE SCALE GENOMIC DNA]</scope>
    <source>
        <strain evidence="1">170</strain>
    </source>
</reference>
<dbReference type="KEGG" id="pchm:VFPPC_15300"/>
<dbReference type="GeneID" id="28857047"/>
<name>A0A179G6G9_METCM</name>
<dbReference type="RefSeq" id="XP_018149489.1">
    <property type="nucleotide sequence ID" value="XM_018293053.1"/>
</dbReference>
<comment type="caution">
    <text evidence="1">The sequence shown here is derived from an EMBL/GenBank/DDBJ whole genome shotgun (WGS) entry which is preliminary data.</text>
</comment>
<sequence length="72" mass="7944">MDFSIKAGIGMALLRRNALICICQSAELQCIHTLTLWSKHLAPSKSSSPWPVCFCRDVTAAMYFPASVTEEP</sequence>
<accession>A0A179G6G9</accession>
<dbReference type="AlphaFoldDB" id="A0A179G6G9"/>
<dbReference type="Proteomes" id="UP000078397">
    <property type="component" value="Unassembled WGS sequence"/>
</dbReference>
<organism evidence="1 2">
    <name type="scientific">Pochonia chlamydosporia 170</name>
    <dbReference type="NCBI Taxonomy" id="1380566"/>
    <lineage>
        <taxon>Eukaryota</taxon>
        <taxon>Fungi</taxon>
        <taxon>Dikarya</taxon>
        <taxon>Ascomycota</taxon>
        <taxon>Pezizomycotina</taxon>
        <taxon>Sordariomycetes</taxon>
        <taxon>Hypocreomycetidae</taxon>
        <taxon>Hypocreales</taxon>
        <taxon>Clavicipitaceae</taxon>
        <taxon>Pochonia</taxon>
    </lineage>
</organism>
<proteinExistence type="predicted"/>
<protein>
    <submittedName>
        <fullName evidence="1">Uncharacterized protein</fullName>
    </submittedName>
</protein>
<evidence type="ECO:0000313" key="2">
    <source>
        <dbReference type="Proteomes" id="UP000078397"/>
    </source>
</evidence>
<keyword evidence="2" id="KW-1185">Reference proteome</keyword>
<gene>
    <name evidence="1" type="ORF">VFPPC_15300</name>
</gene>
<evidence type="ECO:0000313" key="1">
    <source>
        <dbReference type="EMBL" id="OAQ73406.1"/>
    </source>
</evidence>